<sequence>MEEFAAEVFAPLARCDQRAKGGPYLRGLLLEGCRDAANKAAELVRMAEALYLDGTAFEGAGPAMEAVDVPGGMFHYFIAPRLERVFVVQVTAL</sequence>
<protein>
    <submittedName>
        <fullName evidence="1">Uncharacterized protein</fullName>
    </submittedName>
</protein>
<organism evidence="1 2">
    <name type="scientific">Kitasatospora misakiensis</name>
    <dbReference type="NCBI Taxonomy" id="67330"/>
    <lineage>
        <taxon>Bacteria</taxon>
        <taxon>Bacillati</taxon>
        <taxon>Actinomycetota</taxon>
        <taxon>Actinomycetes</taxon>
        <taxon>Kitasatosporales</taxon>
        <taxon>Streptomycetaceae</taxon>
        <taxon>Kitasatospora</taxon>
    </lineage>
</organism>
<name>A0ABW0X794_9ACTN</name>
<reference evidence="2" key="1">
    <citation type="journal article" date="2019" name="Int. J. Syst. Evol. Microbiol.">
        <title>The Global Catalogue of Microorganisms (GCM) 10K type strain sequencing project: providing services to taxonomists for standard genome sequencing and annotation.</title>
        <authorList>
            <consortium name="The Broad Institute Genomics Platform"/>
            <consortium name="The Broad Institute Genome Sequencing Center for Infectious Disease"/>
            <person name="Wu L."/>
            <person name="Ma J."/>
        </authorList>
    </citation>
    <scope>NUCLEOTIDE SEQUENCE [LARGE SCALE GENOMIC DNA]</scope>
    <source>
        <strain evidence="2">CGMCC 4.1437</strain>
    </source>
</reference>
<proteinExistence type="predicted"/>
<comment type="caution">
    <text evidence="1">The sequence shown here is derived from an EMBL/GenBank/DDBJ whole genome shotgun (WGS) entry which is preliminary data.</text>
</comment>
<evidence type="ECO:0000313" key="2">
    <source>
        <dbReference type="Proteomes" id="UP001595975"/>
    </source>
</evidence>
<dbReference type="EMBL" id="JBHSOF010000023">
    <property type="protein sequence ID" value="MFC5665036.1"/>
    <property type="molecule type" value="Genomic_DNA"/>
</dbReference>
<evidence type="ECO:0000313" key="1">
    <source>
        <dbReference type="EMBL" id="MFC5665036.1"/>
    </source>
</evidence>
<dbReference type="Proteomes" id="UP001595975">
    <property type="component" value="Unassembled WGS sequence"/>
</dbReference>
<dbReference type="RefSeq" id="WP_380226727.1">
    <property type="nucleotide sequence ID" value="NZ_JBHSOF010000023.1"/>
</dbReference>
<accession>A0ABW0X794</accession>
<gene>
    <name evidence="1" type="ORF">ACFP3U_18875</name>
</gene>
<keyword evidence="2" id="KW-1185">Reference proteome</keyword>